<protein>
    <submittedName>
        <fullName evidence="4">TetR family transcriptional regulator</fullName>
    </submittedName>
</protein>
<keyword evidence="1 2" id="KW-0238">DNA-binding</keyword>
<dbReference type="GO" id="GO:0003700">
    <property type="term" value="F:DNA-binding transcription factor activity"/>
    <property type="evidence" value="ECO:0007669"/>
    <property type="project" value="TreeGrafter"/>
</dbReference>
<dbReference type="InterPro" id="IPR001647">
    <property type="entry name" value="HTH_TetR"/>
</dbReference>
<accession>A0A9Q3X6A2</accession>
<evidence type="ECO:0000313" key="5">
    <source>
        <dbReference type="Proteomes" id="UP000814207"/>
    </source>
</evidence>
<dbReference type="PROSITE" id="PS50977">
    <property type="entry name" value="HTH_TETR_2"/>
    <property type="match status" value="1"/>
</dbReference>
<dbReference type="Proteomes" id="UP000814207">
    <property type="component" value="Unassembled WGS sequence"/>
</dbReference>
<dbReference type="PANTHER" id="PTHR30055">
    <property type="entry name" value="HTH-TYPE TRANSCRIPTIONAL REGULATOR RUTR"/>
    <property type="match status" value="1"/>
</dbReference>
<evidence type="ECO:0000259" key="3">
    <source>
        <dbReference type="PROSITE" id="PS50977"/>
    </source>
</evidence>
<dbReference type="Pfam" id="PF00440">
    <property type="entry name" value="TetR_N"/>
    <property type="match status" value="1"/>
</dbReference>
<comment type="caution">
    <text evidence="4">The sequence shown here is derived from an EMBL/GenBank/DDBJ whole genome shotgun (WGS) entry which is preliminary data.</text>
</comment>
<feature type="domain" description="HTH tetR-type" evidence="3">
    <location>
        <begin position="20"/>
        <end position="80"/>
    </location>
</feature>
<dbReference type="InterPro" id="IPR041669">
    <property type="entry name" value="TetR_C_15"/>
</dbReference>
<organism evidence="4 5">
    <name type="scientific">Pseudomonas syringae</name>
    <dbReference type="NCBI Taxonomy" id="317"/>
    <lineage>
        <taxon>Bacteria</taxon>
        <taxon>Pseudomonadati</taxon>
        <taxon>Pseudomonadota</taxon>
        <taxon>Gammaproteobacteria</taxon>
        <taxon>Pseudomonadales</taxon>
        <taxon>Pseudomonadaceae</taxon>
        <taxon>Pseudomonas</taxon>
    </lineage>
</organism>
<sequence length="214" mass="22813">MSFPKPSLKPRKSAVQARSAVTVEALHQATIQVLIQQGLVRCTTTRVAERAGISVGSVYQYYPNRDALLAAVLEKHLERFAQTVEQTCARHQGMPVVEMSAGLVSAMVAAKLRDQGISKALYAIAGERGGAELVARVNTRVVAVIAAMLATAADAHFDDPHLTAAISFSAIAGPVRTLLEGNASPAFEAGLEQQTTLLLTAYLQTHQHVLSSKE</sequence>
<name>A0A9Q3X6A2_PSESX</name>
<dbReference type="Gene3D" id="1.10.357.10">
    <property type="entry name" value="Tetracycline Repressor, domain 2"/>
    <property type="match status" value="1"/>
</dbReference>
<dbReference type="SUPFAM" id="SSF46689">
    <property type="entry name" value="Homeodomain-like"/>
    <property type="match status" value="1"/>
</dbReference>
<evidence type="ECO:0000313" key="4">
    <source>
        <dbReference type="EMBL" id="MCF5064984.1"/>
    </source>
</evidence>
<evidence type="ECO:0000256" key="2">
    <source>
        <dbReference type="PROSITE-ProRule" id="PRU00335"/>
    </source>
</evidence>
<dbReference type="GO" id="GO:0000976">
    <property type="term" value="F:transcription cis-regulatory region binding"/>
    <property type="evidence" value="ECO:0007669"/>
    <property type="project" value="TreeGrafter"/>
</dbReference>
<evidence type="ECO:0000256" key="1">
    <source>
        <dbReference type="ARBA" id="ARBA00023125"/>
    </source>
</evidence>
<dbReference type="PRINTS" id="PR00455">
    <property type="entry name" value="HTHTETR"/>
</dbReference>
<dbReference type="InterPro" id="IPR009057">
    <property type="entry name" value="Homeodomain-like_sf"/>
</dbReference>
<reference evidence="4" key="1">
    <citation type="submission" date="2019-11" db="EMBL/GenBank/DDBJ databases">
        <title>Epiphytic Pseudomonas syringae from cherry orchards.</title>
        <authorList>
            <person name="Hulin M.T."/>
        </authorList>
    </citation>
    <scope>NUCLEOTIDE SEQUENCE</scope>
    <source>
        <strain evidence="4">PA-6-9A</strain>
    </source>
</reference>
<dbReference type="PANTHER" id="PTHR30055:SF223">
    <property type="entry name" value="HTH-TYPE TRANSCRIPTIONAL REGULATOR UIDR"/>
    <property type="match status" value="1"/>
</dbReference>
<gene>
    <name evidence="4" type="ORF">GIW73_18810</name>
</gene>
<proteinExistence type="predicted"/>
<dbReference type="AlphaFoldDB" id="A0A9Q3X6A2"/>
<dbReference type="Pfam" id="PF17918">
    <property type="entry name" value="TetR_C_15"/>
    <property type="match status" value="1"/>
</dbReference>
<dbReference type="EMBL" id="WKEU01000092">
    <property type="protein sequence ID" value="MCF5064984.1"/>
    <property type="molecule type" value="Genomic_DNA"/>
</dbReference>
<feature type="DNA-binding region" description="H-T-H motif" evidence="2">
    <location>
        <begin position="43"/>
        <end position="62"/>
    </location>
</feature>
<dbReference type="InterPro" id="IPR050109">
    <property type="entry name" value="HTH-type_TetR-like_transc_reg"/>
</dbReference>